<dbReference type="SUPFAM" id="SSF53756">
    <property type="entry name" value="UDP-Glycosyltransferase/glycogen phosphorylase"/>
    <property type="match status" value="1"/>
</dbReference>
<sequence>MSSAPVSQIDKLFQAARRHLDAGRLPEAGALYQQILAEAPDHAPSLHLLGVIALQVGQGAAAINLLQAAVEADPTVPAYLNDLGEALRLGGNADGAAACFEALIAREPSHAGAHVNLGIIRQQQGQFAEALSLYERATALKPSLAEAWINRGALLLQIQRPDEAAKVLETAHRLAPKDTAARLNLGNLRLEQGRLNEAMALYEAVLTTEPNHAAATFNLGRALKDLGRPAEALRWYRQAETLAPQDPTIQWNLGVCRLLLGDWLRGWQGFEARFAAGAATGPDIAGPAWSGGPLDGTLLIHGEQGLGDTIQFARFAALVRAQGVGRIVLACQPPLVSLMRDIAGIDEVVPRDGPLPPYDAQIALMSLGAALKVTGATIPPAPYLTADPARVAAWADKLGPGFKVGLVWQGHRLHRNDRNRSLPAAALAPLMAAPGVRWFSLQKEPGADDLAALPGIADLAPDLTDFGETAAAVMALDLTIAVDTSVAHLAGALGRPVWIALPHAPDWRWLMGRPDSPWYGTARLFRQTERGAWAGPVAAMRQALAGLAVS</sequence>
<protein>
    <recommendedName>
        <fullName evidence="6">Tetratricopeptide repeat protein</fullName>
    </recommendedName>
</protein>
<evidence type="ECO:0000256" key="2">
    <source>
        <dbReference type="ARBA" id="ARBA00022803"/>
    </source>
</evidence>
<dbReference type="PROSITE" id="PS50005">
    <property type="entry name" value="TPR"/>
    <property type="match status" value="4"/>
</dbReference>
<dbReference type="InterPro" id="IPR011990">
    <property type="entry name" value="TPR-like_helical_dom_sf"/>
</dbReference>
<keyword evidence="1" id="KW-0677">Repeat</keyword>
<keyword evidence="2 3" id="KW-0802">TPR repeat</keyword>
<reference evidence="4" key="2">
    <citation type="submission" date="2020-09" db="EMBL/GenBank/DDBJ databases">
        <authorList>
            <person name="Sun Q."/>
            <person name="Zhou Y."/>
        </authorList>
    </citation>
    <scope>NUCLEOTIDE SEQUENCE</scope>
    <source>
        <strain evidence="4">CGMCC 1.15725</strain>
    </source>
</reference>
<name>A0A8J2YTK3_9PROT</name>
<organism evidence="4 5">
    <name type="scientific">Aliidongia dinghuensis</name>
    <dbReference type="NCBI Taxonomy" id="1867774"/>
    <lineage>
        <taxon>Bacteria</taxon>
        <taxon>Pseudomonadati</taxon>
        <taxon>Pseudomonadota</taxon>
        <taxon>Alphaproteobacteria</taxon>
        <taxon>Rhodospirillales</taxon>
        <taxon>Dongiaceae</taxon>
        <taxon>Aliidongia</taxon>
    </lineage>
</organism>
<proteinExistence type="predicted"/>
<evidence type="ECO:0000313" key="4">
    <source>
        <dbReference type="EMBL" id="GGF17855.1"/>
    </source>
</evidence>
<keyword evidence="5" id="KW-1185">Reference proteome</keyword>
<evidence type="ECO:0000313" key="5">
    <source>
        <dbReference type="Proteomes" id="UP000646365"/>
    </source>
</evidence>
<dbReference type="EMBL" id="BMJQ01000005">
    <property type="protein sequence ID" value="GGF17855.1"/>
    <property type="molecule type" value="Genomic_DNA"/>
</dbReference>
<dbReference type="Gene3D" id="1.25.40.10">
    <property type="entry name" value="Tetratricopeptide repeat domain"/>
    <property type="match status" value="3"/>
</dbReference>
<evidence type="ECO:0008006" key="6">
    <source>
        <dbReference type="Google" id="ProtNLM"/>
    </source>
</evidence>
<dbReference type="SMART" id="SM00028">
    <property type="entry name" value="TPR"/>
    <property type="match status" value="7"/>
</dbReference>
<evidence type="ECO:0000256" key="3">
    <source>
        <dbReference type="PROSITE-ProRule" id="PRU00339"/>
    </source>
</evidence>
<feature type="repeat" description="TPR" evidence="3">
    <location>
        <begin position="213"/>
        <end position="246"/>
    </location>
</feature>
<dbReference type="PANTHER" id="PTHR45586:SF1">
    <property type="entry name" value="LIPOPOLYSACCHARIDE ASSEMBLY PROTEIN B"/>
    <property type="match status" value="1"/>
</dbReference>
<dbReference type="Pfam" id="PF14559">
    <property type="entry name" value="TPR_19"/>
    <property type="match status" value="1"/>
</dbReference>
<dbReference type="InterPro" id="IPR019734">
    <property type="entry name" value="TPR_rpt"/>
</dbReference>
<dbReference type="Pfam" id="PF13432">
    <property type="entry name" value="TPR_16"/>
    <property type="match status" value="2"/>
</dbReference>
<dbReference type="SUPFAM" id="SSF48452">
    <property type="entry name" value="TPR-like"/>
    <property type="match status" value="2"/>
</dbReference>
<evidence type="ECO:0000256" key="1">
    <source>
        <dbReference type="ARBA" id="ARBA00022737"/>
    </source>
</evidence>
<feature type="repeat" description="TPR" evidence="3">
    <location>
        <begin position="111"/>
        <end position="144"/>
    </location>
</feature>
<dbReference type="PROSITE" id="PS50293">
    <property type="entry name" value="TPR_REGION"/>
    <property type="match status" value="1"/>
</dbReference>
<gene>
    <name evidence="4" type="ORF">GCM10011611_24650</name>
</gene>
<dbReference type="PANTHER" id="PTHR45586">
    <property type="entry name" value="TPR REPEAT-CONTAINING PROTEIN PA4667"/>
    <property type="match status" value="1"/>
</dbReference>
<dbReference type="InterPro" id="IPR051012">
    <property type="entry name" value="CellSynth/LPSAsmb/PSIAsmb"/>
</dbReference>
<dbReference type="Proteomes" id="UP000646365">
    <property type="component" value="Unassembled WGS sequence"/>
</dbReference>
<comment type="caution">
    <text evidence="4">The sequence shown here is derived from an EMBL/GenBank/DDBJ whole genome shotgun (WGS) entry which is preliminary data.</text>
</comment>
<dbReference type="AlphaFoldDB" id="A0A8J2YTK3"/>
<dbReference type="Gene3D" id="3.40.50.2000">
    <property type="entry name" value="Glycogen Phosphorylase B"/>
    <property type="match status" value="1"/>
</dbReference>
<feature type="repeat" description="TPR" evidence="3">
    <location>
        <begin position="179"/>
        <end position="212"/>
    </location>
</feature>
<accession>A0A8J2YTK3</accession>
<reference evidence="4" key="1">
    <citation type="journal article" date="2014" name="Int. J. Syst. Evol. Microbiol.">
        <title>Complete genome sequence of Corynebacterium casei LMG S-19264T (=DSM 44701T), isolated from a smear-ripened cheese.</title>
        <authorList>
            <consortium name="US DOE Joint Genome Institute (JGI-PGF)"/>
            <person name="Walter F."/>
            <person name="Albersmeier A."/>
            <person name="Kalinowski J."/>
            <person name="Ruckert C."/>
        </authorList>
    </citation>
    <scope>NUCLEOTIDE SEQUENCE</scope>
    <source>
        <strain evidence="4">CGMCC 1.15725</strain>
    </source>
</reference>
<feature type="repeat" description="TPR" evidence="3">
    <location>
        <begin position="145"/>
        <end position="178"/>
    </location>
</feature>